<organism evidence="1 2">
    <name type="scientific">Ruminococcus bromii</name>
    <dbReference type="NCBI Taxonomy" id="40518"/>
    <lineage>
        <taxon>Bacteria</taxon>
        <taxon>Bacillati</taxon>
        <taxon>Bacillota</taxon>
        <taxon>Clostridia</taxon>
        <taxon>Eubacteriales</taxon>
        <taxon>Oscillospiraceae</taxon>
        <taxon>Ruminococcus</taxon>
    </lineage>
</organism>
<keyword evidence="2" id="KW-1185">Reference proteome</keyword>
<dbReference type="AlphaFoldDB" id="A0A2N0UYY7"/>
<evidence type="ECO:0000313" key="2">
    <source>
        <dbReference type="Proteomes" id="UP000233425"/>
    </source>
</evidence>
<dbReference type="RefSeq" id="WP_101028660.1">
    <property type="nucleotide sequence ID" value="NZ_CABMMZ010000030.1"/>
</dbReference>
<evidence type="ECO:0000313" key="1">
    <source>
        <dbReference type="EMBL" id="PKD32168.1"/>
    </source>
</evidence>
<sequence>MKFPSLVKKQFCKTPVEVTIYGEGVTEDGAPLTVFECKNLYPSDSLYPSVTLHGGSALCNMQSKAKTVYTKEQKIVRVSAVLLFDGDIAPDSPTLSGGFVILDGVKRNIVQGTKHRNPDGKVNFTELDVI</sequence>
<accession>A0A2N0UYY7</accession>
<proteinExistence type="predicted"/>
<dbReference type="Proteomes" id="UP000233425">
    <property type="component" value="Unassembled WGS sequence"/>
</dbReference>
<gene>
    <name evidence="1" type="ORF">RBATCC27255_00574</name>
</gene>
<protein>
    <submittedName>
        <fullName evidence="1">Uncharacterized protein</fullName>
    </submittedName>
</protein>
<name>A0A2N0UYY7_9FIRM</name>
<reference evidence="1" key="1">
    <citation type="journal article" date="2018" name="Environ. Microbiol.">
        <title>Sporulation capability and amylosome conservation among diverse human colonic and rumen isolates of the keystone starch-degrader Ruminococcus bromii.</title>
        <authorList>
            <person name="Mukhopadhya I."/>
            <person name="Morais S."/>
            <person name="Laverde-Gomez J."/>
            <person name="Sheridan P.O."/>
            <person name="Walker A.W."/>
            <person name="Kelly W."/>
            <person name="Klieve A.V."/>
            <person name="Ouwerkerk D."/>
            <person name="Duncan S.H."/>
            <person name="Louis P."/>
            <person name="Koropatkin N."/>
            <person name="Cockburn D."/>
            <person name="Kibler R."/>
            <person name="Cooper P.J."/>
            <person name="Sandoval C."/>
            <person name="Crost E."/>
            <person name="Juge N."/>
            <person name="Bayer E.A."/>
            <person name="Flint H.J."/>
        </authorList>
    </citation>
    <scope>NUCLEOTIDE SEQUENCE [LARGE SCALE GENOMIC DNA]</scope>
    <source>
        <strain evidence="1">ATCC 27255</strain>
    </source>
</reference>
<comment type="caution">
    <text evidence="1">The sequence shown here is derived from an EMBL/GenBank/DDBJ whole genome shotgun (WGS) entry which is preliminary data.</text>
</comment>
<dbReference type="EMBL" id="NNSR01000030">
    <property type="protein sequence ID" value="PKD32168.1"/>
    <property type="molecule type" value="Genomic_DNA"/>
</dbReference>